<name>A0A061A138_9ACTN</name>
<evidence type="ECO:0000259" key="3">
    <source>
        <dbReference type="Pfam" id="PF00501"/>
    </source>
</evidence>
<sequence>MHEFSLPQMVEPLRAGGLADSVYELADREPDRVQFARRDAADRDQWTPVTTAAFRDEVLALAKGLLAEGVQFGDRVALMARTRYEWTLFSYALWSVGAQVVTVYPTSSAEQVGWILAQTRAVAVVVEGEDDAMTVGAVCDALPALRSIWQMDQGCVTELWRRGAGVHDELVTERRWLVEPRCTAVICYTSGTTGRPLGCMITHANLAAECDTVFAGWSGLFAEPGQQPAILAFLPLAHIYGLMVQVLCVRSGILMGHEPELSPSSLLPSFQSFHPTCVFAVPYVFERILGAARTAAQDAGKVSLFGRAMDTAVRYAAAVEQQTQGAGKGPGPGLRAAHAVFDHMVYRRLRAVLGGRVRYAVTGGSPFSRELGLMFAGAGITVYNGYGLTETTAAITAQPPGRPRQGTVGRPMPGTAVRIAPDGEVWVRGGTVFAGYVDDPKATEAALRDGWLRTGDIGVLDDEGYLTITGRKKDIIITSGGKSVSPLLMEERLRAHPLISQCVLVGDNRPFVGALITLDAEMLRRWHQVVGARLPVGREHASANKALHAEIQQAVSTANLSVSRAESIRAFRILPKEFTVEEGLLTPSLKLRRDAVYKLCAAQIEQLYAN</sequence>
<protein>
    <submittedName>
        <fullName evidence="4">AMP-dependent synthetase and ligase</fullName>
    </submittedName>
</protein>
<organism evidence="4">
    <name type="scientific">Streptomyces iranensis</name>
    <dbReference type="NCBI Taxonomy" id="576784"/>
    <lineage>
        <taxon>Bacteria</taxon>
        <taxon>Bacillati</taxon>
        <taxon>Actinomycetota</taxon>
        <taxon>Actinomycetes</taxon>
        <taxon>Kitasatosporales</taxon>
        <taxon>Streptomycetaceae</taxon>
        <taxon>Streptomyces</taxon>
        <taxon>Streptomyces violaceusniger group</taxon>
    </lineage>
</organism>
<dbReference type="InterPro" id="IPR000873">
    <property type="entry name" value="AMP-dep_synth/lig_dom"/>
</dbReference>
<keyword evidence="2" id="KW-0067">ATP-binding</keyword>
<feature type="domain" description="AMP-dependent synthetase/ligase" evidence="3">
    <location>
        <begin position="26"/>
        <end position="436"/>
    </location>
</feature>
<dbReference type="RefSeq" id="WP_044579247.1">
    <property type="nucleotide sequence ID" value="NZ_BAABDR010000056.1"/>
</dbReference>
<dbReference type="HOGENOM" id="CLU_000022_45_5_11"/>
<dbReference type="EMBL" id="LK022848">
    <property type="protein sequence ID" value="CDR15296.1"/>
    <property type="molecule type" value="Genomic_DNA"/>
</dbReference>
<keyword evidence="4" id="KW-0436">Ligase</keyword>
<dbReference type="Gene3D" id="3.40.50.12780">
    <property type="entry name" value="N-terminal domain of ligase-like"/>
    <property type="match status" value="1"/>
</dbReference>
<proteinExistence type="predicted"/>
<dbReference type="SUPFAM" id="SSF56801">
    <property type="entry name" value="Acetyl-CoA synthetase-like"/>
    <property type="match status" value="1"/>
</dbReference>
<dbReference type="GO" id="GO:0004467">
    <property type="term" value="F:long-chain fatty acid-CoA ligase activity"/>
    <property type="evidence" value="ECO:0007669"/>
    <property type="project" value="TreeGrafter"/>
</dbReference>
<evidence type="ECO:0000256" key="2">
    <source>
        <dbReference type="ARBA" id="ARBA00022840"/>
    </source>
</evidence>
<dbReference type="PANTHER" id="PTHR43272">
    <property type="entry name" value="LONG-CHAIN-FATTY-ACID--COA LIGASE"/>
    <property type="match status" value="1"/>
</dbReference>
<evidence type="ECO:0000313" key="4">
    <source>
        <dbReference type="EMBL" id="CDR15296.1"/>
    </source>
</evidence>
<dbReference type="GO" id="GO:0016020">
    <property type="term" value="C:membrane"/>
    <property type="evidence" value="ECO:0007669"/>
    <property type="project" value="TreeGrafter"/>
</dbReference>
<reference evidence="4" key="1">
    <citation type="submission" date="2014-05" db="EMBL/GenBank/DDBJ databases">
        <authorList>
            <person name="Horn Fabian"/>
        </authorList>
    </citation>
    <scope>NUCLEOTIDE SEQUENCE</scope>
</reference>
<accession>A0A061A138</accession>
<evidence type="ECO:0000256" key="1">
    <source>
        <dbReference type="ARBA" id="ARBA00022741"/>
    </source>
</evidence>
<dbReference type="PANTHER" id="PTHR43272:SF33">
    <property type="entry name" value="AMP-BINDING DOMAIN-CONTAINING PROTEIN-RELATED"/>
    <property type="match status" value="1"/>
</dbReference>
<dbReference type="InterPro" id="IPR042099">
    <property type="entry name" value="ANL_N_sf"/>
</dbReference>
<keyword evidence="1" id="KW-0547">Nucleotide-binding</keyword>
<dbReference type="CDD" id="cd05907">
    <property type="entry name" value="VL_LC_FACS_like"/>
    <property type="match status" value="1"/>
</dbReference>
<dbReference type="GO" id="GO:0005524">
    <property type="term" value="F:ATP binding"/>
    <property type="evidence" value="ECO:0007669"/>
    <property type="project" value="UniProtKB-KW"/>
</dbReference>
<dbReference type="AlphaFoldDB" id="A0A061A138"/>
<dbReference type="Pfam" id="PF23562">
    <property type="entry name" value="AMP-binding_C_3"/>
    <property type="match status" value="1"/>
</dbReference>
<dbReference type="Pfam" id="PF00501">
    <property type="entry name" value="AMP-binding"/>
    <property type="match status" value="1"/>
</dbReference>
<gene>
    <name evidence="4" type="ORF">SIRAN8651</name>
</gene>